<evidence type="ECO:0000313" key="2">
    <source>
        <dbReference type="EMBL" id="GHC34158.1"/>
    </source>
</evidence>
<sequence length="193" mass="20236">MRRADLCRREEARRRRVAHCPKLSQDGLEAEGDVTGDVFEEDPFRATFANDAGDVGPEVAGIVGAATLSGRAEGLAGIACEDSIERTAEGASVEAAQVGPDRGRGEIPRALGREEDGARPVFPLDEGAGVIAGLGEHEAQIKASAACAEGQSVPGTKHHAIHRTPRSRRRSAVTSPLANMASRIVLLIALTGR</sequence>
<comment type="caution">
    <text evidence="2">The sequence shown here is derived from an EMBL/GenBank/DDBJ whole genome shotgun (WGS) entry which is preliminary data.</text>
</comment>
<dbReference type="EMBL" id="BMYI01000016">
    <property type="protein sequence ID" value="GHC34158.1"/>
    <property type="molecule type" value="Genomic_DNA"/>
</dbReference>
<protein>
    <submittedName>
        <fullName evidence="2">Uncharacterized protein</fullName>
    </submittedName>
</protein>
<reference evidence="3" key="1">
    <citation type="journal article" date="2019" name="Int. J. Syst. Evol. Microbiol.">
        <title>The Global Catalogue of Microorganisms (GCM) 10K type strain sequencing project: providing services to taxonomists for standard genome sequencing and annotation.</title>
        <authorList>
            <consortium name="The Broad Institute Genomics Platform"/>
            <consortium name="The Broad Institute Genome Sequencing Center for Infectious Disease"/>
            <person name="Wu L."/>
            <person name="Ma J."/>
        </authorList>
    </citation>
    <scope>NUCLEOTIDE SEQUENCE [LARGE SCALE GENOMIC DNA]</scope>
    <source>
        <strain evidence="3">KCTC 23298</strain>
    </source>
</reference>
<name>A0ABQ3FQQ5_9RHOB</name>
<dbReference type="Proteomes" id="UP000658305">
    <property type="component" value="Unassembled WGS sequence"/>
</dbReference>
<evidence type="ECO:0000256" key="1">
    <source>
        <dbReference type="SAM" id="MobiDB-lite"/>
    </source>
</evidence>
<gene>
    <name evidence="2" type="ORF">GCM10007291_39140</name>
</gene>
<proteinExistence type="predicted"/>
<accession>A0ABQ3FQQ5</accession>
<feature type="compositionally biased region" description="Basic residues" evidence="1">
    <location>
        <begin position="156"/>
        <end position="171"/>
    </location>
</feature>
<organism evidence="2 3">
    <name type="scientific">Gemmobacter nanjingensis</name>
    <dbReference type="NCBI Taxonomy" id="488454"/>
    <lineage>
        <taxon>Bacteria</taxon>
        <taxon>Pseudomonadati</taxon>
        <taxon>Pseudomonadota</taxon>
        <taxon>Alphaproteobacteria</taxon>
        <taxon>Rhodobacterales</taxon>
        <taxon>Paracoccaceae</taxon>
        <taxon>Gemmobacter</taxon>
    </lineage>
</organism>
<keyword evidence="3" id="KW-1185">Reference proteome</keyword>
<evidence type="ECO:0000313" key="3">
    <source>
        <dbReference type="Proteomes" id="UP000658305"/>
    </source>
</evidence>
<feature type="region of interest" description="Disordered" evidence="1">
    <location>
        <begin position="149"/>
        <end position="174"/>
    </location>
</feature>